<evidence type="ECO:0000259" key="2">
    <source>
        <dbReference type="Pfam" id="PF25183"/>
    </source>
</evidence>
<keyword evidence="1" id="KW-0472">Membrane</keyword>
<reference evidence="3" key="1">
    <citation type="submission" date="2020-06" db="EMBL/GenBank/DDBJ databases">
        <title>Legume-microbial interactions unlock mineral nutrients during tropical forest succession.</title>
        <authorList>
            <person name="Epihov D.Z."/>
        </authorList>
    </citation>
    <scope>NUCLEOTIDE SEQUENCE [LARGE SCALE GENOMIC DNA]</scope>
    <source>
        <strain evidence="3">Pan2503</strain>
    </source>
</reference>
<dbReference type="Proteomes" id="UP000567293">
    <property type="component" value="Unassembled WGS sequence"/>
</dbReference>
<proteinExistence type="predicted"/>
<dbReference type="GO" id="GO:0015344">
    <property type="term" value="F:siderophore uptake transmembrane transporter activity"/>
    <property type="evidence" value="ECO:0007669"/>
    <property type="project" value="TreeGrafter"/>
</dbReference>
<dbReference type="GO" id="GO:0009279">
    <property type="term" value="C:cell outer membrane"/>
    <property type="evidence" value="ECO:0007669"/>
    <property type="project" value="TreeGrafter"/>
</dbReference>
<dbReference type="Pfam" id="PF13620">
    <property type="entry name" value="CarboxypepD_reg"/>
    <property type="match status" value="1"/>
</dbReference>
<dbReference type="GO" id="GO:0044718">
    <property type="term" value="P:siderophore transmembrane transport"/>
    <property type="evidence" value="ECO:0007669"/>
    <property type="project" value="TreeGrafter"/>
</dbReference>
<dbReference type="PANTHER" id="PTHR30069:SF46">
    <property type="entry name" value="OAR PROTEIN"/>
    <property type="match status" value="1"/>
</dbReference>
<accession>A0A7V8NNF4</accession>
<feature type="non-terminal residue" evidence="3">
    <location>
        <position position="463"/>
    </location>
</feature>
<dbReference type="Pfam" id="PF25183">
    <property type="entry name" value="OMP_b-brl_4"/>
    <property type="match status" value="1"/>
</dbReference>
<dbReference type="EMBL" id="JACDQQ010000604">
    <property type="protein sequence ID" value="MBA0084544.1"/>
    <property type="molecule type" value="Genomic_DNA"/>
</dbReference>
<dbReference type="Gene3D" id="2.60.40.1120">
    <property type="entry name" value="Carboxypeptidase-like, regulatory domain"/>
    <property type="match status" value="1"/>
</dbReference>
<feature type="domain" description="TonB-dependent transporter Oar-like beta-barrel" evidence="2">
    <location>
        <begin position="253"/>
        <end position="329"/>
    </location>
</feature>
<sequence length="463" mass="48477">MQRRQGVCASTGRRFIFEAVLLVLLVLGGGAILDAQVNTATLSGTVFDPQNLAVKGAKVTLTNAATGATRNAVTDDSGRYNLVGIPPGRYKMTVDGGPSLAPYENASIVLTVGESATFDPRLQLGGIEQTVTVSAETATIETTKTEVSDTVEQRRIENLPINGRNYINFTLTNSQTTRDMAPTIGPAPDSGLNIAGARARGNMVSVDGADAVDNSVNGIRSTISQEGVQEFQLILSNYNAEYGRATGGVVNIVTKSGSNEFHGDAFGYFRNKAFQARNAFSGAVDPTTGALDPVKQAYTRTQSGLTFGGPLRKDQTFYFFSYEYTQREETGFSSIGIDNFGMQSVTLPTPGGPLPVELTGAQAAAFNALLSSGVPSLQNLGVRYGVFMGSASSVALNRLDFGAVAQGFGFPNPGPGARFPIPVACPAGMAVNAVECGPSSFGLAPLPASYVGLNSIRGNYPVM</sequence>
<dbReference type="SUPFAM" id="SSF56935">
    <property type="entry name" value="Porins"/>
    <property type="match status" value="1"/>
</dbReference>
<dbReference type="InterPro" id="IPR013784">
    <property type="entry name" value="Carb-bd-like_fold"/>
</dbReference>
<name>A0A7V8NNF4_9BACT</name>
<dbReference type="GO" id="GO:0030246">
    <property type="term" value="F:carbohydrate binding"/>
    <property type="evidence" value="ECO:0007669"/>
    <property type="project" value="InterPro"/>
</dbReference>
<keyword evidence="4" id="KW-1185">Reference proteome</keyword>
<evidence type="ECO:0000313" key="3">
    <source>
        <dbReference type="EMBL" id="MBA0084544.1"/>
    </source>
</evidence>
<dbReference type="SUPFAM" id="SSF49452">
    <property type="entry name" value="Starch-binding domain-like"/>
    <property type="match status" value="1"/>
</dbReference>
<dbReference type="AlphaFoldDB" id="A0A7V8NNF4"/>
<keyword evidence="1" id="KW-1133">Transmembrane helix</keyword>
<evidence type="ECO:0000256" key="1">
    <source>
        <dbReference type="SAM" id="Phobius"/>
    </source>
</evidence>
<keyword evidence="1" id="KW-0812">Transmembrane</keyword>
<protein>
    <submittedName>
        <fullName evidence="3">Carboxypeptidase regulatory-like domain-containing protein</fullName>
    </submittedName>
</protein>
<organism evidence="3 4">
    <name type="scientific">Candidatus Acidiferrum panamense</name>
    <dbReference type="NCBI Taxonomy" id="2741543"/>
    <lineage>
        <taxon>Bacteria</taxon>
        <taxon>Pseudomonadati</taxon>
        <taxon>Acidobacteriota</taxon>
        <taxon>Terriglobia</taxon>
        <taxon>Candidatus Acidiferrales</taxon>
        <taxon>Candidatus Acidiferrum</taxon>
    </lineage>
</organism>
<gene>
    <name evidence="3" type="ORF">HRJ53_06085</name>
</gene>
<dbReference type="InterPro" id="IPR057601">
    <property type="entry name" value="Oar-like_b-barrel"/>
</dbReference>
<dbReference type="PANTHER" id="PTHR30069">
    <property type="entry name" value="TONB-DEPENDENT OUTER MEMBRANE RECEPTOR"/>
    <property type="match status" value="1"/>
</dbReference>
<dbReference type="GO" id="GO:0004180">
    <property type="term" value="F:carboxypeptidase activity"/>
    <property type="evidence" value="ECO:0007669"/>
    <property type="project" value="UniProtKB-KW"/>
</dbReference>
<comment type="caution">
    <text evidence="3">The sequence shown here is derived from an EMBL/GenBank/DDBJ whole genome shotgun (WGS) entry which is preliminary data.</text>
</comment>
<evidence type="ECO:0000313" key="4">
    <source>
        <dbReference type="Proteomes" id="UP000567293"/>
    </source>
</evidence>
<dbReference type="InterPro" id="IPR039426">
    <property type="entry name" value="TonB-dep_rcpt-like"/>
</dbReference>
<feature type="transmembrane region" description="Helical" evidence="1">
    <location>
        <begin position="15"/>
        <end position="33"/>
    </location>
</feature>